<dbReference type="EMBL" id="RVVJ01000051">
    <property type="protein sequence ID" value="MML56730.1"/>
    <property type="molecule type" value="Genomic_DNA"/>
</dbReference>
<reference evidence="1" key="1">
    <citation type="submission" date="2018-09" db="EMBL/GenBank/DDBJ databases">
        <authorList>
            <person name="Ashton P.M."/>
            <person name="Dallman T."/>
            <person name="Nair S."/>
            <person name="De Pinna E."/>
            <person name="Peters T."/>
            <person name="Grant K."/>
        </authorList>
    </citation>
    <scope>NUCLEOTIDE SEQUENCE [LARGE SCALE GENOMIC DNA]</scope>
    <source>
        <strain evidence="1">598938</strain>
    </source>
</reference>
<dbReference type="AlphaFoldDB" id="A0A3R1B8M6"/>
<protein>
    <submittedName>
        <fullName evidence="1">Uncharacterized protein</fullName>
    </submittedName>
</protein>
<organism evidence="1">
    <name type="scientific">Salmonella enterica I</name>
    <dbReference type="NCBI Taxonomy" id="59201"/>
    <lineage>
        <taxon>Bacteria</taxon>
        <taxon>Pseudomonadati</taxon>
        <taxon>Pseudomonadota</taxon>
        <taxon>Gammaproteobacteria</taxon>
        <taxon>Enterobacterales</taxon>
        <taxon>Enterobacteriaceae</taxon>
        <taxon>Salmonella</taxon>
    </lineage>
</organism>
<gene>
    <name evidence="1" type="ORF">D7N80_26330</name>
</gene>
<accession>A0A3R1B8M6</accession>
<sequence>MGGGGGGSGEIKETSQQKAQAEIASKQWQLYISELKPMENIFMEDVEKLNDGQKYQELAGVANLGYQKQFGEARHQAANQLAGAGVDPGSGKFQGVMDGLQSDQATGQVDTTNRAQTSQADKYVAGLQDIVALGAGQKAGALQGYNNLAQTSLNKASADAQSAYSRKQANSSLVGAGLGAAAAFADNKWGGSGLSTPKTAGTGANGLQNYASGFNF</sequence>
<name>A0A3R1B8M6_SALET</name>
<evidence type="ECO:0000313" key="1">
    <source>
        <dbReference type="EMBL" id="MML56730.1"/>
    </source>
</evidence>
<comment type="caution">
    <text evidence="1">The sequence shown here is derived from an EMBL/GenBank/DDBJ whole genome shotgun (WGS) entry which is preliminary data.</text>
</comment>
<proteinExistence type="predicted"/>
<dbReference type="Proteomes" id="UP000885348">
    <property type="component" value="Unassembled WGS sequence"/>
</dbReference>